<evidence type="ECO:0000256" key="1">
    <source>
        <dbReference type="ARBA" id="ARBA00022692"/>
    </source>
</evidence>
<evidence type="ECO:0000259" key="5">
    <source>
        <dbReference type="PROSITE" id="PS50850"/>
    </source>
</evidence>
<feature type="transmembrane region" description="Helical" evidence="4">
    <location>
        <begin position="285"/>
        <end position="304"/>
    </location>
</feature>
<feature type="transmembrane region" description="Helical" evidence="4">
    <location>
        <begin position="378"/>
        <end position="397"/>
    </location>
</feature>
<dbReference type="PANTHER" id="PTHR23527">
    <property type="entry name" value="BLL3282 PROTEIN"/>
    <property type="match status" value="1"/>
</dbReference>
<dbReference type="SUPFAM" id="SSF103473">
    <property type="entry name" value="MFS general substrate transporter"/>
    <property type="match status" value="1"/>
</dbReference>
<dbReference type="InterPro" id="IPR036259">
    <property type="entry name" value="MFS_trans_sf"/>
</dbReference>
<feature type="transmembrane region" description="Helical" evidence="4">
    <location>
        <begin position="148"/>
        <end position="166"/>
    </location>
</feature>
<keyword evidence="3 4" id="KW-0472">Membrane</keyword>
<dbReference type="RefSeq" id="WP_087644426.1">
    <property type="nucleotide sequence ID" value="NZ_FCON02000019.1"/>
</dbReference>
<feature type="transmembrane region" description="Helical" evidence="4">
    <location>
        <begin position="344"/>
        <end position="366"/>
    </location>
</feature>
<reference evidence="6" key="1">
    <citation type="submission" date="2016-01" db="EMBL/GenBank/DDBJ databases">
        <authorList>
            <person name="Peeters C."/>
        </authorList>
    </citation>
    <scope>NUCLEOTIDE SEQUENCE [LARGE SCALE GENOMIC DNA]</scope>
    <source>
        <strain evidence="6">LMG 22940</strain>
    </source>
</reference>
<keyword evidence="6" id="KW-0813">Transport</keyword>
<evidence type="ECO:0000256" key="2">
    <source>
        <dbReference type="ARBA" id="ARBA00022989"/>
    </source>
</evidence>
<keyword evidence="6" id="KW-0762">Sugar transport</keyword>
<dbReference type="AlphaFoldDB" id="A0A158HRC8"/>
<gene>
    <name evidence="6" type="ORF">AWB68_02257</name>
</gene>
<dbReference type="PROSITE" id="PS50850">
    <property type="entry name" value="MFS"/>
    <property type="match status" value="1"/>
</dbReference>
<feature type="transmembrane region" description="Helical" evidence="4">
    <location>
        <begin position="21"/>
        <end position="45"/>
    </location>
</feature>
<accession>A0A158HRC8</accession>
<dbReference type="Pfam" id="PF07690">
    <property type="entry name" value="MFS_1"/>
    <property type="match status" value="1"/>
</dbReference>
<feature type="transmembrane region" description="Helical" evidence="4">
    <location>
        <begin position="256"/>
        <end position="273"/>
    </location>
</feature>
<dbReference type="PANTHER" id="PTHR23527:SF1">
    <property type="entry name" value="BLL3282 PROTEIN"/>
    <property type="match status" value="1"/>
</dbReference>
<dbReference type="Proteomes" id="UP000054770">
    <property type="component" value="Unassembled WGS sequence"/>
</dbReference>
<keyword evidence="1 4" id="KW-0812">Transmembrane</keyword>
<evidence type="ECO:0000313" key="6">
    <source>
        <dbReference type="EMBL" id="SAL46934.1"/>
    </source>
</evidence>
<dbReference type="InterPro" id="IPR020846">
    <property type="entry name" value="MFS_dom"/>
</dbReference>
<dbReference type="InterPro" id="IPR011701">
    <property type="entry name" value="MFS"/>
</dbReference>
<dbReference type="OrthoDB" id="8724598at2"/>
<protein>
    <submittedName>
        <fullName evidence="6">Transmembrane sugar transporter</fullName>
    </submittedName>
</protein>
<name>A0A158HRC8_9BURK</name>
<feature type="transmembrane region" description="Helical" evidence="4">
    <location>
        <begin position="310"/>
        <end position="332"/>
    </location>
</feature>
<proteinExistence type="predicted"/>
<feature type="transmembrane region" description="Helical" evidence="4">
    <location>
        <begin position="51"/>
        <end position="76"/>
    </location>
</feature>
<organism evidence="6 7">
    <name type="scientific">Caballeronia choica</name>
    <dbReference type="NCBI Taxonomy" id="326476"/>
    <lineage>
        <taxon>Bacteria</taxon>
        <taxon>Pseudomonadati</taxon>
        <taxon>Pseudomonadota</taxon>
        <taxon>Betaproteobacteria</taxon>
        <taxon>Burkholderiales</taxon>
        <taxon>Burkholderiaceae</taxon>
        <taxon>Caballeronia</taxon>
    </lineage>
</organism>
<feature type="transmembrane region" description="Helical" evidence="4">
    <location>
        <begin position="172"/>
        <end position="189"/>
    </location>
</feature>
<comment type="caution">
    <text evidence="6">The sequence shown here is derived from an EMBL/GenBank/DDBJ whole genome shotgun (WGS) entry which is preliminary data.</text>
</comment>
<feature type="transmembrane region" description="Helical" evidence="4">
    <location>
        <begin position="224"/>
        <end position="244"/>
    </location>
</feature>
<evidence type="ECO:0000313" key="7">
    <source>
        <dbReference type="Proteomes" id="UP000054770"/>
    </source>
</evidence>
<keyword evidence="2 4" id="KW-1133">Transmembrane helix</keyword>
<evidence type="ECO:0000256" key="3">
    <source>
        <dbReference type="ARBA" id="ARBA00023136"/>
    </source>
</evidence>
<dbReference type="InterPro" id="IPR052952">
    <property type="entry name" value="MFS-Transporter"/>
</dbReference>
<evidence type="ECO:0000256" key="4">
    <source>
        <dbReference type="SAM" id="Phobius"/>
    </source>
</evidence>
<dbReference type="GO" id="GO:0022857">
    <property type="term" value="F:transmembrane transporter activity"/>
    <property type="evidence" value="ECO:0007669"/>
    <property type="project" value="InterPro"/>
</dbReference>
<feature type="domain" description="Major facilitator superfamily (MFS) profile" evidence="5">
    <location>
        <begin position="15"/>
        <end position="400"/>
    </location>
</feature>
<sequence length="410" mass="41715">MDDSRTAPLKTGSLRVQVVTLSCTLAIQAVATAATLAFPILAPAIPGIGQAAVGVFLGVVYFGAMIGSVVGSAVVTGLGPVRASQAALMLQAFALGLLVIGSEHLRLVAALLCGLGYGPITPASSQILARTTSPERMGVAFSLKQTGVPLGGLLTGATLPFMATLFSWKAGLAALALLAVAVSVASAPLRTLDAGATGRIGISRTWYRPIVEVLEHSELRSMAFVSLMFSACQLSVSGYLMAFLHREAGLGLGRAGVIYAIAQGAGIAGRLLWGHLADRIGSSRRVLMVVCALMGVCCVVTGSFSAQWSMGALCVVSAVFGATAIGWNGVFLGELARLAPKGRVASVTGGALFFTYFGVVAGPPVFGYLADWSGSLGLAYVALGAVPAVAFVLLCLPNGSAERGVARTKA</sequence>
<dbReference type="Gene3D" id="1.20.1250.20">
    <property type="entry name" value="MFS general substrate transporter like domains"/>
    <property type="match status" value="2"/>
</dbReference>
<keyword evidence="7" id="KW-1185">Reference proteome</keyword>
<dbReference type="EMBL" id="FCON02000019">
    <property type="protein sequence ID" value="SAL46934.1"/>
    <property type="molecule type" value="Genomic_DNA"/>
</dbReference>